<feature type="signal peptide" evidence="1">
    <location>
        <begin position="1"/>
        <end position="19"/>
    </location>
</feature>
<name>A0A0A2LXB6_9FLAO</name>
<dbReference type="InterPro" id="IPR025348">
    <property type="entry name" value="DUF4252"/>
</dbReference>
<proteinExistence type="predicted"/>
<keyword evidence="3" id="KW-1185">Reference proteome</keyword>
<sequence length="175" mass="19639">MKKLFVAFVFLLIPTIFYAQSAFTKFEDKTDITSVIVNKKMFQLMGEMKMDPKDKEAQQYLNMVKKLDNLKVFTTTNTKNANEMKATVDSYLKANPLEELMRINKDGQNIKIFIKSGASSSQVKELLMFMDGSGKANTVLMSLTGNFDLNDISVLTDKMSLPGGPELKKAAAKKQ</sequence>
<reference evidence="2 3" key="1">
    <citation type="submission" date="2013-09" db="EMBL/GenBank/DDBJ databases">
        <authorList>
            <person name="Zeng Z."/>
            <person name="Chen C."/>
        </authorList>
    </citation>
    <scope>NUCLEOTIDE SEQUENCE [LARGE SCALE GENOMIC DNA]</scope>
    <source>
        <strain evidence="2 3">WB 3.3-2</strain>
    </source>
</reference>
<evidence type="ECO:0000313" key="3">
    <source>
        <dbReference type="Proteomes" id="UP000030152"/>
    </source>
</evidence>
<dbReference type="RefSeq" id="WP_020212837.1">
    <property type="nucleotide sequence ID" value="NZ_JRLX01000029.1"/>
</dbReference>
<evidence type="ECO:0000313" key="2">
    <source>
        <dbReference type="EMBL" id="KGO85022.1"/>
    </source>
</evidence>
<evidence type="ECO:0000256" key="1">
    <source>
        <dbReference type="SAM" id="SignalP"/>
    </source>
</evidence>
<gene>
    <name evidence="2" type="ORF">Q765_18590</name>
</gene>
<keyword evidence="1" id="KW-0732">Signal</keyword>
<evidence type="ECO:0008006" key="4">
    <source>
        <dbReference type="Google" id="ProtNLM"/>
    </source>
</evidence>
<dbReference type="eggNOG" id="ENOG502ZC31">
    <property type="taxonomic scope" value="Bacteria"/>
</dbReference>
<protein>
    <recommendedName>
        <fullName evidence="4">DNA topoisomerase IV subunit B</fullName>
    </recommendedName>
</protein>
<dbReference type="EMBL" id="JRLX01000029">
    <property type="protein sequence ID" value="KGO85022.1"/>
    <property type="molecule type" value="Genomic_DNA"/>
</dbReference>
<dbReference type="OrthoDB" id="705638at2"/>
<accession>A0A0A2LXB6</accession>
<dbReference type="Pfam" id="PF14060">
    <property type="entry name" value="DUF4252"/>
    <property type="match status" value="1"/>
</dbReference>
<dbReference type="AlphaFoldDB" id="A0A0A2LXB6"/>
<feature type="chain" id="PRO_5001991376" description="DNA topoisomerase IV subunit B" evidence="1">
    <location>
        <begin position="20"/>
        <end position="175"/>
    </location>
</feature>
<dbReference type="STRING" id="1121895.GCA_000378485_01682"/>
<organism evidence="2 3">
    <name type="scientific">Flavobacterium rivuli WB 3.3-2 = DSM 21788</name>
    <dbReference type="NCBI Taxonomy" id="1121895"/>
    <lineage>
        <taxon>Bacteria</taxon>
        <taxon>Pseudomonadati</taxon>
        <taxon>Bacteroidota</taxon>
        <taxon>Flavobacteriia</taxon>
        <taxon>Flavobacteriales</taxon>
        <taxon>Flavobacteriaceae</taxon>
        <taxon>Flavobacterium</taxon>
    </lineage>
</organism>
<dbReference type="Proteomes" id="UP000030152">
    <property type="component" value="Unassembled WGS sequence"/>
</dbReference>
<comment type="caution">
    <text evidence="2">The sequence shown here is derived from an EMBL/GenBank/DDBJ whole genome shotgun (WGS) entry which is preliminary data.</text>
</comment>